<feature type="transmembrane region" description="Helical" evidence="7">
    <location>
        <begin position="143"/>
        <end position="161"/>
    </location>
</feature>
<evidence type="ECO:0000256" key="5">
    <source>
        <dbReference type="ARBA" id="ARBA00023136"/>
    </source>
</evidence>
<evidence type="ECO:0000256" key="6">
    <source>
        <dbReference type="SAM" id="MobiDB-lite"/>
    </source>
</evidence>
<feature type="compositionally biased region" description="Low complexity" evidence="6">
    <location>
        <begin position="430"/>
        <end position="439"/>
    </location>
</feature>
<keyword evidence="4 7" id="KW-1133">Transmembrane helix</keyword>
<keyword evidence="10" id="KW-1185">Reference proteome</keyword>
<feature type="domain" description="Major facilitator superfamily (MFS) profile" evidence="8">
    <location>
        <begin position="2"/>
        <end position="413"/>
    </location>
</feature>
<dbReference type="InterPro" id="IPR050189">
    <property type="entry name" value="MFS_Efflux_Transporters"/>
</dbReference>
<evidence type="ECO:0000256" key="4">
    <source>
        <dbReference type="ARBA" id="ARBA00022989"/>
    </source>
</evidence>
<keyword evidence="3 7" id="KW-0812">Transmembrane</keyword>
<feature type="transmembrane region" description="Helical" evidence="7">
    <location>
        <begin position="7"/>
        <end position="30"/>
    </location>
</feature>
<dbReference type="EMBL" id="JADBGI010000031">
    <property type="protein sequence ID" value="MBE3001955.1"/>
    <property type="molecule type" value="Genomic_DNA"/>
</dbReference>
<dbReference type="Pfam" id="PF07690">
    <property type="entry name" value="MFS_1"/>
    <property type="match status" value="1"/>
</dbReference>
<feature type="transmembrane region" description="Helical" evidence="7">
    <location>
        <begin position="74"/>
        <end position="91"/>
    </location>
</feature>
<evidence type="ECO:0000256" key="1">
    <source>
        <dbReference type="ARBA" id="ARBA00004651"/>
    </source>
</evidence>
<dbReference type="InterPro" id="IPR020846">
    <property type="entry name" value="MFS_dom"/>
</dbReference>
<accession>A0ABR9PDZ8</accession>
<proteinExistence type="predicted"/>
<keyword evidence="2" id="KW-1003">Cell membrane</keyword>
<dbReference type="SUPFAM" id="SSF103473">
    <property type="entry name" value="MFS general substrate transporter"/>
    <property type="match status" value="1"/>
</dbReference>
<organism evidence="9 10">
    <name type="scientific">Nocardiopsis coralli</name>
    <dbReference type="NCBI Taxonomy" id="2772213"/>
    <lineage>
        <taxon>Bacteria</taxon>
        <taxon>Bacillati</taxon>
        <taxon>Actinomycetota</taxon>
        <taxon>Actinomycetes</taxon>
        <taxon>Streptosporangiales</taxon>
        <taxon>Nocardiopsidaceae</taxon>
        <taxon>Nocardiopsis</taxon>
    </lineage>
</organism>
<dbReference type="Proteomes" id="UP000806528">
    <property type="component" value="Unassembled WGS sequence"/>
</dbReference>
<feature type="transmembrane region" description="Helical" evidence="7">
    <location>
        <begin position="97"/>
        <end position="122"/>
    </location>
</feature>
<dbReference type="CDD" id="cd06174">
    <property type="entry name" value="MFS"/>
    <property type="match status" value="1"/>
</dbReference>
<dbReference type="InterPro" id="IPR036259">
    <property type="entry name" value="MFS_trans_sf"/>
</dbReference>
<reference evidence="9 10" key="1">
    <citation type="submission" date="2020-09" db="EMBL/GenBank/DDBJ databases">
        <title>Diversity and distribution of actinomycetes associated with coral in the coast of Hainan.</title>
        <authorList>
            <person name="Li F."/>
        </authorList>
    </citation>
    <scope>NUCLEOTIDE SEQUENCE [LARGE SCALE GENOMIC DNA]</scope>
    <source>
        <strain evidence="9 10">HNM0947</strain>
    </source>
</reference>
<feature type="transmembrane region" description="Helical" evidence="7">
    <location>
        <begin position="244"/>
        <end position="264"/>
    </location>
</feature>
<dbReference type="Gene3D" id="1.20.1250.20">
    <property type="entry name" value="MFS general substrate transporter like domains"/>
    <property type="match status" value="2"/>
</dbReference>
<feature type="transmembrane region" description="Helical" evidence="7">
    <location>
        <begin position="285"/>
        <end position="303"/>
    </location>
</feature>
<feature type="transmembrane region" description="Helical" evidence="7">
    <location>
        <begin position="384"/>
        <end position="404"/>
    </location>
</feature>
<feature type="transmembrane region" description="Helical" evidence="7">
    <location>
        <begin position="348"/>
        <end position="372"/>
    </location>
</feature>
<gene>
    <name evidence="9" type="ORF">IDM40_25140</name>
</gene>
<protein>
    <submittedName>
        <fullName evidence="9">MFS transporter</fullName>
    </submittedName>
</protein>
<evidence type="ECO:0000313" key="10">
    <source>
        <dbReference type="Proteomes" id="UP000806528"/>
    </source>
</evidence>
<feature type="transmembrane region" description="Helical" evidence="7">
    <location>
        <begin position="42"/>
        <end position="62"/>
    </location>
</feature>
<dbReference type="RefSeq" id="WP_193124548.1">
    <property type="nucleotide sequence ID" value="NZ_JADBGI010000031.1"/>
</dbReference>
<comment type="caution">
    <text evidence="9">The sequence shown here is derived from an EMBL/GenBank/DDBJ whole genome shotgun (WGS) entry which is preliminary data.</text>
</comment>
<dbReference type="PANTHER" id="PTHR43124:SF3">
    <property type="entry name" value="CHLORAMPHENICOL EFFLUX PUMP RV0191"/>
    <property type="match status" value="1"/>
</dbReference>
<dbReference type="PANTHER" id="PTHR43124">
    <property type="entry name" value="PURINE EFFLUX PUMP PBUE"/>
    <property type="match status" value="1"/>
</dbReference>
<evidence type="ECO:0000256" key="2">
    <source>
        <dbReference type="ARBA" id="ARBA00022475"/>
    </source>
</evidence>
<keyword evidence="5 7" id="KW-0472">Membrane</keyword>
<feature type="transmembrane region" description="Helical" evidence="7">
    <location>
        <begin position="309"/>
        <end position="327"/>
    </location>
</feature>
<dbReference type="PROSITE" id="PS50850">
    <property type="entry name" value="MFS"/>
    <property type="match status" value="1"/>
</dbReference>
<dbReference type="InterPro" id="IPR011701">
    <property type="entry name" value="MFS"/>
</dbReference>
<evidence type="ECO:0000256" key="7">
    <source>
        <dbReference type="SAM" id="Phobius"/>
    </source>
</evidence>
<name>A0ABR9PDZ8_9ACTN</name>
<feature type="transmembrane region" description="Helical" evidence="7">
    <location>
        <begin position="217"/>
        <end position="238"/>
    </location>
</feature>
<feature type="region of interest" description="Disordered" evidence="6">
    <location>
        <begin position="415"/>
        <end position="439"/>
    </location>
</feature>
<evidence type="ECO:0000259" key="8">
    <source>
        <dbReference type="PROSITE" id="PS50850"/>
    </source>
</evidence>
<evidence type="ECO:0000313" key="9">
    <source>
        <dbReference type="EMBL" id="MBE3001955.1"/>
    </source>
</evidence>
<sequence length="439" mass="47053">MSTRRKWTEFLILAMSCGIIFQVGYIRFVFLGPTIAALELTAQQYGSIISVFGATAIVMYFFGGWFADRFSPKLLIALGLAGTGLLNFYIAQAPGYWGTLIAHVLTAVLAMGLYWSALIKAISLLGESDEQGRLFGFLEGTRGVTSTLVGLVGAGLVAVAVTDAFGVLWLIRIYGVLNLVLAALVLFYVSVGSKAPSDDESSTVSIRQLWLAARNKYTWLIGITAMLMYTFYTLLGYFSPLLETHFGVAAGLIGVIGVMRTYFFQLAAPVGGLVVDKVTRSSPRFLRWMFAGCLVIAVAFLIMPRSDSFAWLAVVLMFVLSLFVFASRGVYFATVGEVEIPQNQRGGVIGLVSGIAFLPDAFLPSVAAWWIGDPNANPPVAEAGGGYTAMFSVLIAAALLGLVFTKLTERARARDLAARTADTSPPPSPATTTTTTPTG</sequence>
<feature type="transmembrane region" description="Helical" evidence="7">
    <location>
        <begin position="167"/>
        <end position="189"/>
    </location>
</feature>
<comment type="subcellular location">
    <subcellularLocation>
        <location evidence="1">Cell membrane</location>
        <topology evidence="1">Multi-pass membrane protein</topology>
    </subcellularLocation>
</comment>
<evidence type="ECO:0000256" key="3">
    <source>
        <dbReference type="ARBA" id="ARBA00022692"/>
    </source>
</evidence>